<sequence length="255" mass="28118">MTNKYILAISGNDIFSGGGLYADLATYTTNHLHGFLAVTCLTALTDKGFEVFATDDEVFDHQLNSLKDVPFSGIKLGLLPNVRLADKALEFVKEHKEIPIVLDPVLVCKEKHDVEVSALRDELLKFFPYVTIITPNLVEAELLTQMTIKTLDDMKAAAKRLVDFGAKNVVIKGGNRLSKEKAIDVFYDGKDYEVFETAVLDTNNIGAGCTFASSIASQLVLGKSAKEAVAVSKEFVYQAIRHSDKYGVKQNYDEK</sequence>
<evidence type="ECO:0000256" key="1">
    <source>
        <dbReference type="ARBA" id="ARBA00009879"/>
    </source>
</evidence>
<keyword evidence="3 15" id="KW-0808">Transferase</keyword>
<dbReference type="InterPro" id="IPR029056">
    <property type="entry name" value="Ribokinase-like"/>
</dbReference>
<dbReference type="CDD" id="cd01169">
    <property type="entry name" value="HMPP_kinase"/>
    <property type="match status" value="1"/>
</dbReference>
<evidence type="ECO:0000256" key="10">
    <source>
        <dbReference type="ARBA" id="ARBA00042348"/>
    </source>
</evidence>
<dbReference type="EC" id="2.7.1.35" evidence="2"/>
<evidence type="ECO:0000313" key="16">
    <source>
        <dbReference type="EMBL" id="SFL42518.1"/>
    </source>
</evidence>
<name>A0A091BYA8_STREI</name>
<protein>
    <recommendedName>
        <fullName evidence="2">pyridoxal kinase</fullName>
        <ecNumber evidence="2">2.7.1.35</ecNumber>
    </recommendedName>
    <alternativeName>
        <fullName evidence="10">PN/PL/PM kinase</fullName>
    </alternativeName>
    <alternativeName>
        <fullName evidence="11">Pyridoxal kinase</fullName>
    </alternativeName>
    <alternativeName>
        <fullName evidence="9">Pyridoxamine kinase</fullName>
    </alternativeName>
    <alternativeName>
        <fullName evidence="12">Vitamin B6 kinase</fullName>
    </alternativeName>
</protein>
<evidence type="ECO:0000313" key="17">
    <source>
        <dbReference type="Proteomes" id="UP000029382"/>
    </source>
</evidence>
<reference evidence="16 18" key="2">
    <citation type="submission" date="2016-10" db="EMBL/GenBank/DDBJ databases">
        <authorList>
            <person name="Varghese N."/>
            <person name="Submissions S."/>
        </authorList>
    </citation>
    <scope>NUCLEOTIDE SEQUENCE [LARGE SCALE GENOMIC DNA]</scope>
    <source>
        <strain evidence="16 18">JB1</strain>
    </source>
</reference>
<dbReference type="GO" id="GO:0008902">
    <property type="term" value="F:hydroxymethylpyrimidine kinase activity"/>
    <property type="evidence" value="ECO:0007669"/>
    <property type="project" value="TreeGrafter"/>
</dbReference>
<evidence type="ECO:0000313" key="18">
    <source>
        <dbReference type="Proteomes" id="UP000182793"/>
    </source>
</evidence>
<keyword evidence="8" id="KW-0460">Magnesium</keyword>
<comment type="catalytic activity">
    <reaction evidence="13">
        <text>pyridoxal + ATP = pyridoxal 5'-phosphate + ADP + H(+)</text>
        <dbReference type="Rhea" id="RHEA:10224"/>
        <dbReference type="ChEBI" id="CHEBI:15378"/>
        <dbReference type="ChEBI" id="CHEBI:17310"/>
        <dbReference type="ChEBI" id="CHEBI:30616"/>
        <dbReference type="ChEBI" id="CHEBI:456216"/>
        <dbReference type="ChEBI" id="CHEBI:597326"/>
        <dbReference type="EC" id="2.7.1.35"/>
    </reaction>
</comment>
<dbReference type="GO" id="GO:0008972">
    <property type="term" value="F:phosphomethylpyrimidine kinase activity"/>
    <property type="evidence" value="ECO:0007669"/>
    <property type="project" value="InterPro"/>
</dbReference>
<dbReference type="GO" id="GO:0009228">
    <property type="term" value="P:thiamine biosynthetic process"/>
    <property type="evidence" value="ECO:0007669"/>
    <property type="project" value="InterPro"/>
</dbReference>
<dbReference type="GO" id="GO:0005829">
    <property type="term" value="C:cytosol"/>
    <property type="evidence" value="ECO:0007669"/>
    <property type="project" value="TreeGrafter"/>
</dbReference>
<dbReference type="EMBL" id="FOTG01000011">
    <property type="protein sequence ID" value="SFL42518.1"/>
    <property type="molecule type" value="Genomic_DNA"/>
</dbReference>
<keyword evidence="6 15" id="KW-0418">Kinase</keyword>
<evidence type="ECO:0000256" key="13">
    <source>
        <dbReference type="ARBA" id="ARBA00049293"/>
    </source>
</evidence>
<evidence type="ECO:0000256" key="6">
    <source>
        <dbReference type="ARBA" id="ARBA00022777"/>
    </source>
</evidence>
<dbReference type="Gene3D" id="3.40.1190.20">
    <property type="match status" value="1"/>
</dbReference>
<evidence type="ECO:0000256" key="12">
    <source>
        <dbReference type="ARBA" id="ARBA00042531"/>
    </source>
</evidence>
<comment type="similarity">
    <text evidence="1">Belongs to the ThiD family.</text>
</comment>
<dbReference type="Proteomes" id="UP000029382">
    <property type="component" value="Unassembled WGS sequence"/>
</dbReference>
<dbReference type="RefSeq" id="WP_039696012.1">
    <property type="nucleotide sequence ID" value="NZ_AUZH01000002.1"/>
</dbReference>
<gene>
    <name evidence="15" type="ORF">H702_00840</name>
    <name evidence="16" type="ORF">SAMN02910290_01755</name>
</gene>
<keyword evidence="7" id="KW-0067">ATP-binding</keyword>
<dbReference type="Pfam" id="PF08543">
    <property type="entry name" value="Phos_pyr_kin"/>
    <property type="match status" value="1"/>
</dbReference>
<evidence type="ECO:0000256" key="5">
    <source>
        <dbReference type="ARBA" id="ARBA00022741"/>
    </source>
</evidence>
<dbReference type="GO" id="GO:0005524">
    <property type="term" value="F:ATP binding"/>
    <property type="evidence" value="ECO:0007669"/>
    <property type="project" value="UniProtKB-KW"/>
</dbReference>
<dbReference type="PANTHER" id="PTHR20858:SF19">
    <property type="entry name" value="PYRIDOXINE KINASE"/>
    <property type="match status" value="1"/>
</dbReference>
<dbReference type="PANTHER" id="PTHR20858">
    <property type="entry name" value="PHOSPHOMETHYLPYRIMIDINE KINASE"/>
    <property type="match status" value="1"/>
</dbReference>
<evidence type="ECO:0000256" key="2">
    <source>
        <dbReference type="ARBA" id="ARBA00012104"/>
    </source>
</evidence>
<proteinExistence type="inferred from homology"/>
<accession>A0A091BYA8</accession>
<evidence type="ECO:0000313" key="15">
    <source>
        <dbReference type="EMBL" id="KFN88767.1"/>
    </source>
</evidence>
<dbReference type="GO" id="GO:0008478">
    <property type="term" value="F:pyridoxal kinase activity"/>
    <property type="evidence" value="ECO:0007669"/>
    <property type="project" value="UniProtKB-EC"/>
</dbReference>
<dbReference type="InterPro" id="IPR004399">
    <property type="entry name" value="HMP/HMP-P_kinase_dom"/>
</dbReference>
<feature type="domain" description="Pyridoxamine kinase/Phosphomethylpyrimidine kinase" evidence="14">
    <location>
        <begin position="13"/>
        <end position="248"/>
    </location>
</feature>
<keyword evidence="4" id="KW-0479">Metal-binding</keyword>
<reference evidence="15 17" key="1">
    <citation type="journal article" date="2014" name="Genome Announc.">
        <title>Draft Genome Sequences of Streptococcus bovis Strains ATCC 33317 and JB1.</title>
        <authorList>
            <person name="Benahmed F.H."/>
            <person name="Gopinath G.R."/>
            <person name="Harbottle H."/>
            <person name="Cotta M.A."/>
            <person name="Luo Y."/>
            <person name="Henderson C."/>
            <person name="Teri P."/>
            <person name="Soppet D."/>
            <person name="Rasmussen M."/>
            <person name="Whitehead T.R."/>
            <person name="Davidson M."/>
        </authorList>
    </citation>
    <scope>NUCLEOTIDE SEQUENCE [LARGE SCALE GENOMIC DNA]</scope>
    <source>
        <strain evidence="15 17">JB1</strain>
    </source>
</reference>
<evidence type="ECO:0000259" key="14">
    <source>
        <dbReference type="Pfam" id="PF08543"/>
    </source>
</evidence>
<evidence type="ECO:0000256" key="8">
    <source>
        <dbReference type="ARBA" id="ARBA00022842"/>
    </source>
</evidence>
<dbReference type="EMBL" id="AUZH01000002">
    <property type="protein sequence ID" value="KFN88767.1"/>
    <property type="molecule type" value="Genomic_DNA"/>
</dbReference>
<comment type="caution">
    <text evidence="15">The sequence shown here is derived from an EMBL/GenBank/DDBJ whole genome shotgun (WGS) entry which is preliminary data.</text>
</comment>
<dbReference type="GO" id="GO:0046872">
    <property type="term" value="F:metal ion binding"/>
    <property type="evidence" value="ECO:0007669"/>
    <property type="project" value="UniProtKB-KW"/>
</dbReference>
<keyword evidence="18" id="KW-1185">Reference proteome</keyword>
<keyword evidence="5" id="KW-0547">Nucleotide-binding</keyword>
<evidence type="ECO:0000256" key="11">
    <source>
        <dbReference type="ARBA" id="ARBA00042396"/>
    </source>
</evidence>
<evidence type="ECO:0000256" key="3">
    <source>
        <dbReference type="ARBA" id="ARBA00022679"/>
    </source>
</evidence>
<evidence type="ECO:0000256" key="4">
    <source>
        <dbReference type="ARBA" id="ARBA00022723"/>
    </source>
</evidence>
<dbReference type="Proteomes" id="UP000182793">
    <property type="component" value="Unassembled WGS sequence"/>
</dbReference>
<dbReference type="NCBIfam" id="NF009078">
    <property type="entry name" value="PRK12413.1"/>
    <property type="match status" value="1"/>
</dbReference>
<evidence type="ECO:0000256" key="9">
    <source>
        <dbReference type="ARBA" id="ARBA00042307"/>
    </source>
</evidence>
<dbReference type="InterPro" id="IPR013749">
    <property type="entry name" value="PM/HMP-P_kinase-1"/>
</dbReference>
<dbReference type="SUPFAM" id="SSF53613">
    <property type="entry name" value="Ribokinase-like"/>
    <property type="match status" value="1"/>
</dbReference>
<organism evidence="15 17">
    <name type="scientific">Streptococcus equinus JB1</name>
    <dbReference type="NCBI Taxonomy" id="1294274"/>
    <lineage>
        <taxon>Bacteria</taxon>
        <taxon>Bacillati</taxon>
        <taxon>Bacillota</taxon>
        <taxon>Bacilli</taxon>
        <taxon>Lactobacillales</taxon>
        <taxon>Streptococcaceae</taxon>
        <taxon>Streptococcus</taxon>
    </lineage>
</organism>
<evidence type="ECO:0000256" key="7">
    <source>
        <dbReference type="ARBA" id="ARBA00022840"/>
    </source>
</evidence>
<dbReference type="AlphaFoldDB" id="A0A091BYA8"/>